<dbReference type="AlphaFoldDB" id="A0A1F7G8H7"/>
<reference evidence="1 2" key="1">
    <citation type="journal article" date="2016" name="Nat. Commun.">
        <title>Thousands of microbial genomes shed light on interconnected biogeochemical processes in an aquifer system.</title>
        <authorList>
            <person name="Anantharaman K."/>
            <person name="Brown C.T."/>
            <person name="Hug L.A."/>
            <person name="Sharon I."/>
            <person name="Castelle C.J."/>
            <person name="Probst A.J."/>
            <person name="Thomas B.C."/>
            <person name="Singh A."/>
            <person name="Wilkins M.J."/>
            <person name="Karaoz U."/>
            <person name="Brodie E.L."/>
            <person name="Williams K.H."/>
            <person name="Hubbard S.S."/>
            <person name="Banfield J.F."/>
        </authorList>
    </citation>
    <scope>NUCLEOTIDE SEQUENCE [LARGE SCALE GENOMIC DNA]</scope>
</reference>
<comment type="caution">
    <text evidence="1">The sequence shown here is derived from an EMBL/GenBank/DDBJ whole genome shotgun (WGS) entry which is preliminary data.</text>
</comment>
<evidence type="ECO:0000313" key="2">
    <source>
        <dbReference type="Proteomes" id="UP000178372"/>
    </source>
</evidence>
<sequence>MQSIEALRRRRYREYNRGKVLDFAGLSFNYEGALVPSPYSVTVGEVKQGGYFGKVIIPVSEGFVIKTPQPGPLQDLMRMPNWRFKEFPHSVDERAAQLEHLSTRLIHEVLPVLTHGKFRSPASYGYTYLGNGYAQLIEKMEGRVLRYDTEVDEYQEFKQAQTELTRLAYSLGLEQVGQIHPNNPFALSNLWKDPNTNTWVWVDVAPAMRHSMGRVFPFHKEIQKYFKSPVPTFNQVHTDMFRSVVEAHKDEFGKDRYWRVMRDLELYDVTFAGFEKKPTTRRDAVGVVVALSQLSRDIEEHTPWYKFVHNPTFRNSVLETAIAIIKDPEFRTHYLYRQSVMRGVERARQLDIITQDEYARLWQEVENDKYDPSQRKRKLTYAGLQTGYFAAGFIGDLVAGTIGLDAARDMMFEAIERGSVSTEDILQGGLALVLWKVIPALIRPQITRGISRLSEIDLRVAQHVSALPLPFITYFILPAQIAAGKTDEILHYQIRWFIAKMSAFLLLGGEGSEGEAYLWNKIGKRLEGRFKHSEN</sequence>
<evidence type="ECO:0000313" key="1">
    <source>
        <dbReference type="EMBL" id="OGK15035.1"/>
    </source>
</evidence>
<protein>
    <submittedName>
        <fullName evidence="1">Uncharacterized protein</fullName>
    </submittedName>
</protein>
<name>A0A1F7G8H7_9BACT</name>
<organism evidence="1 2">
    <name type="scientific">Candidatus Roizmanbacteria bacterium RIFCSPHIGHO2_01_FULL_39_12b</name>
    <dbReference type="NCBI Taxonomy" id="1802030"/>
    <lineage>
        <taxon>Bacteria</taxon>
        <taxon>Candidatus Roizmaniibacteriota</taxon>
    </lineage>
</organism>
<proteinExistence type="predicted"/>
<gene>
    <name evidence="1" type="ORF">A2690_02900</name>
</gene>
<accession>A0A1F7G8H7</accession>
<dbReference type="Proteomes" id="UP000178372">
    <property type="component" value="Unassembled WGS sequence"/>
</dbReference>
<dbReference type="EMBL" id="MFZF01000036">
    <property type="protein sequence ID" value="OGK15035.1"/>
    <property type="molecule type" value="Genomic_DNA"/>
</dbReference>